<protein>
    <recommendedName>
        <fullName evidence="4">DUF624 domain-containing protein</fullName>
    </recommendedName>
</protein>
<keyword evidence="1" id="KW-0812">Transmembrane</keyword>
<feature type="transmembrane region" description="Helical" evidence="1">
    <location>
        <begin position="155"/>
        <end position="188"/>
    </location>
</feature>
<feature type="transmembrane region" description="Helical" evidence="1">
    <location>
        <begin position="76"/>
        <end position="100"/>
    </location>
</feature>
<dbReference type="Proteomes" id="UP000327039">
    <property type="component" value="Unassembled WGS sequence"/>
</dbReference>
<proteinExistence type="predicted"/>
<keyword evidence="1" id="KW-1133">Transmembrane helix</keyword>
<accession>A0A5J5IS14</accession>
<dbReference type="AlphaFoldDB" id="A0A5J5IS14"/>
<keyword evidence="1" id="KW-0472">Membrane</keyword>
<feature type="transmembrane region" description="Helical" evidence="1">
    <location>
        <begin position="106"/>
        <end position="126"/>
    </location>
</feature>
<sequence length="192" mass="19580">MSASARFAGALRSRGLALFAEVVWVGLLVALCSLPVVTALPAAAAGGARLRRHIAGEDDALNGFVRDLGSALRRGWLAGAIAAGVGFALVVNTTAPMMAAVPGGEALRLVSIAAAVVLGTVALRVAAMWRPSARWRVLLRAAAARTASDLRGTAMLVLAIVLATTIVWMFAPLVVLAPGLLLFAAVAVSPKP</sequence>
<evidence type="ECO:0000313" key="3">
    <source>
        <dbReference type="Proteomes" id="UP000327039"/>
    </source>
</evidence>
<comment type="caution">
    <text evidence="2">The sequence shown here is derived from an EMBL/GenBank/DDBJ whole genome shotgun (WGS) entry which is preliminary data.</text>
</comment>
<evidence type="ECO:0008006" key="4">
    <source>
        <dbReference type="Google" id="ProtNLM"/>
    </source>
</evidence>
<dbReference type="RefSeq" id="WP_150420172.1">
    <property type="nucleotide sequence ID" value="NZ_VYRZ01000003.1"/>
</dbReference>
<name>A0A5J5IS14_9MICO</name>
<evidence type="ECO:0000313" key="2">
    <source>
        <dbReference type="EMBL" id="KAA9085450.1"/>
    </source>
</evidence>
<gene>
    <name evidence="2" type="ORF">F6B42_13410</name>
</gene>
<dbReference type="OrthoDB" id="3683589at2"/>
<feature type="transmembrane region" description="Helical" evidence="1">
    <location>
        <begin position="22"/>
        <end position="44"/>
    </location>
</feature>
<keyword evidence="3" id="KW-1185">Reference proteome</keyword>
<dbReference type="EMBL" id="VYRZ01000003">
    <property type="protein sequence ID" value="KAA9085450.1"/>
    <property type="molecule type" value="Genomic_DNA"/>
</dbReference>
<organism evidence="2 3">
    <name type="scientific">Microbacterium radiodurans</name>
    <dbReference type="NCBI Taxonomy" id="661398"/>
    <lineage>
        <taxon>Bacteria</taxon>
        <taxon>Bacillati</taxon>
        <taxon>Actinomycetota</taxon>
        <taxon>Actinomycetes</taxon>
        <taxon>Micrococcales</taxon>
        <taxon>Microbacteriaceae</taxon>
        <taxon>Microbacterium</taxon>
    </lineage>
</organism>
<evidence type="ECO:0000256" key="1">
    <source>
        <dbReference type="SAM" id="Phobius"/>
    </source>
</evidence>
<reference evidence="3" key="1">
    <citation type="submission" date="2019-09" db="EMBL/GenBank/DDBJ databases">
        <title>Mumia zhuanghuii sp. nov. isolated from the intestinal contents of plateau pika (Ochotona curzoniae) in the Qinghai-Tibet plateau of China.</title>
        <authorList>
            <person name="Tian Z."/>
        </authorList>
    </citation>
    <scope>NUCLEOTIDE SEQUENCE [LARGE SCALE GENOMIC DNA]</scope>
    <source>
        <strain evidence="3">DSM 25564</strain>
    </source>
</reference>